<accession>A0A559KFB8</accession>
<proteinExistence type="inferred from homology"/>
<feature type="domain" description="Activator of Hsp90 ATPase homologue 1/2-like C-terminal" evidence="2">
    <location>
        <begin position="14"/>
        <end position="143"/>
    </location>
</feature>
<dbReference type="EMBL" id="VNJI01000006">
    <property type="protein sequence ID" value="TVY10823.1"/>
    <property type="molecule type" value="Genomic_DNA"/>
</dbReference>
<evidence type="ECO:0000259" key="2">
    <source>
        <dbReference type="Pfam" id="PF08327"/>
    </source>
</evidence>
<evidence type="ECO:0000313" key="3">
    <source>
        <dbReference type="EMBL" id="TVY10823.1"/>
    </source>
</evidence>
<dbReference type="Pfam" id="PF08327">
    <property type="entry name" value="AHSA1"/>
    <property type="match status" value="1"/>
</dbReference>
<gene>
    <name evidence="3" type="ORF">FPZ49_06925</name>
</gene>
<dbReference type="OrthoDB" id="9800600at2"/>
<dbReference type="Proteomes" id="UP000317036">
    <property type="component" value="Unassembled WGS sequence"/>
</dbReference>
<reference evidence="3 4" key="1">
    <citation type="submission" date="2019-07" db="EMBL/GenBank/DDBJ databases">
        <authorList>
            <person name="Kim J."/>
        </authorList>
    </citation>
    <scope>NUCLEOTIDE SEQUENCE [LARGE SCALE GENOMIC DNA]</scope>
    <source>
        <strain evidence="3 4">JC52</strain>
    </source>
</reference>
<comment type="similarity">
    <text evidence="1">Belongs to the AHA1 family.</text>
</comment>
<evidence type="ECO:0000256" key="1">
    <source>
        <dbReference type="ARBA" id="ARBA00006817"/>
    </source>
</evidence>
<dbReference type="RefSeq" id="WP_144844876.1">
    <property type="nucleotide sequence ID" value="NZ_VNJI01000006.1"/>
</dbReference>
<organism evidence="3 4">
    <name type="scientific">Paenibacillus cremeus</name>
    <dbReference type="NCBI Taxonomy" id="2163881"/>
    <lineage>
        <taxon>Bacteria</taxon>
        <taxon>Bacillati</taxon>
        <taxon>Bacillota</taxon>
        <taxon>Bacilli</taxon>
        <taxon>Bacillales</taxon>
        <taxon>Paenibacillaceae</taxon>
        <taxon>Paenibacillus</taxon>
    </lineage>
</organism>
<dbReference type="InterPro" id="IPR013538">
    <property type="entry name" value="ASHA1/2-like_C"/>
</dbReference>
<dbReference type="CDD" id="cd08893">
    <property type="entry name" value="SRPBCC_CalC_Aha1-like_GntR-HTH"/>
    <property type="match status" value="1"/>
</dbReference>
<comment type="caution">
    <text evidence="3">The sequence shown here is derived from an EMBL/GenBank/DDBJ whole genome shotgun (WGS) entry which is preliminary data.</text>
</comment>
<protein>
    <submittedName>
        <fullName evidence="3">Polyketide cyclase</fullName>
    </submittedName>
</protein>
<dbReference type="SUPFAM" id="SSF55961">
    <property type="entry name" value="Bet v1-like"/>
    <property type="match status" value="1"/>
</dbReference>
<evidence type="ECO:0000313" key="4">
    <source>
        <dbReference type="Proteomes" id="UP000317036"/>
    </source>
</evidence>
<dbReference type="Gene3D" id="3.30.530.20">
    <property type="match status" value="1"/>
</dbReference>
<name>A0A559KFB8_9BACL</name>
<dbReference type="AlphaFoldDB" id="A0A559KFB8"/>
<dbReference type="InterPro" id="IPR023393">
    <property type="entry name" value="START-like_dom_sf"/>
</dbReference>
<sequence>MAMEELKYVIYIGAQPEDVWNVFVTPEGTKAIFFGCILQSTFEVGAPYAYIGPGSEGEETVHVYGKVLAFEPNRLMSYTEHPGPSYRENHAELETRVTMTLETVGGSTKLTLVNDQWPDNHPSYANTKESWPMILSNVKSYVETGKTLDLGW</sequence>
<keyword evidence="4" id="KW-1185">Reference proteome</keyword>